<evidence type="ECO:0000313" key="2">
    <source>
        <dbReference type="EMBL" id="NYH96061.1"/>
    </source>
</evidence>
<dbReference type="AlphaFoldDB" id="A0A7Y9XZX7"/>
<feature type="domain" description="4Fe-4S ferredoxin-type" evidence="1">
    <location>
        <begin position="669"/>
        <end position="699"/>
    </location>
</feature>
<name>A0A7Y9XZX7_9SPHN</name>
<dbReference type="Gene3D" id="3.30.70.20">
    <property type="match status" value="2"/>
</dbReference>
<dbReference type="SUPFAM" id="SSF54862">
    <property type="entry name" value="4Fe-4S ferredoxins"/>
    <property type="match status" value="1"/>
</dbReference>
<dbReference type="CDD" id="cd10551">
    <property type="entry name" value="PsrB"/>
    <property type="match status" value="1"/>
</dbReference>
<dbReference type="EMBL" id="JACBZF010000004">
    <property type="protein sequence ID" value="NYH96061.1"/>
    <property type="molecule type" value="Genomic_DNA"/>
</dbReference>
<evidence type="ECO:0000259" key="1">
    <source>
        <dbReference type="PROSITE" id="PS51379"/>
    </source>
</evidence>
<accession>A0A7Y9XZX7</accession>
<keyword evidence="3" id="KW-1185">Reference proteome</keyword>
<protein>
    <submittedName>
        <fullName evidence="2">Molybdopterin-containing oxidoreductase family iron-sulfur binding subunit</fullName>
    </submittedName>
</protein>
<dbReference type="Pfam" id="PF13247">
    <property type="entry name" value="Fer4_11"/>
    <property type="match status" value="1"/>
</dbReference>
<dbReference type="SUPFAM" id="SSF53706">
    <property type="entry name" value="Formate dehydrogenase/DMSO reductase, domains 1-3"/>
    <property type="match status" value="1"/>
</dbReference>
<dbReference type="PANTHER" id="PTHR42783">
    <property type="entry name" value="GLUTAMATE SYNTHASE [NADPH] SMALL CHAIN"/>
    <property type="match status" value="1"/>
</dbReference>
<feature type="domain" description="4Fe-4S ferredoxin-type" evidence="1">
    <location>
        <begin position="756"/>
        <end position="785"/>
    </location>
</feature>
<feature type="domain" description="4Fe-4S ferredoxin-type" evidence="1">
    <location>
        <begin position="724"/>
        <end position="755"/>
    </location>
</feature>
<dbReference type="InterPro" id="IPR009010">
    <property type="entry name" value="Asp_de-COase-like_dom_sf"/>
</dbReference>
<dbReference type="PROSITE" id="PS51379">
    <property type="entry name" value="4FE4S_FER_2"/>
    <property type="match status" value="3"/>
</dbReference>
<proteinExistence type="predicted"/>
<organism evidence="2 3">
    <name type="scientific">Novosphingobium marinum</name>
    <dbReference type="NCBI Taxonomy" id="1514948"/>
    <lineage>
        <taxon>Bacteria</taxon>
        <taxon>Pseudomonadati</taxon>
        <taxon>Pseudomonadota</taxon>
        <taxon>Alphaproteobacteria</taxon>
        <taxon>Sphingomonadales</taxon>
        <taxon>Sphingomonadaceae</taxon>
        <taxon>Novosphingobium</taxon>
    </lineage>
</organism>
<dbReference type="SUPFAM" id="SSF50692">
    <property type="entry name" value="ADC-like"/>
    <property type="match status" value="1"/>
</dbReference>
<gene>
    <name evidence="2" type="ORF">FHS75_002393</name>
</gene>
<dbReference type="PANTHER" id="PTHR42783:SF3">
    <property type="entry name" value="GLUTAMATE SYNTHASE [NADPH] SMALL CHAIN-RELATED"/>
    <property type="match status" value="1"/>
</dbReference>
<dbReference type="InterPro" id="IPR017896">
    <property type="entry name" value="4Fe4S_Fe-S-bd"/>
</dbReference>
<evidence type="ECO:0000313" key="3">
    <source>
        <dbReference type="Proteomes" id="UP000522081"/>
    </source>
</evidence>
<reference evidence="2 3" key="1">
    <citation type="submission" date="2020-07" db="EMBL/GenBank/DDBJ databases">
        <title>Genomic Encyclopedia of Type Strains, Phase IV (KMG-IV): sequencing the most valuable type-strain genomes for metagenomic binning, comparative biology and taxonomic classification.</title>
        <authorList>
            <person name="Goeker M."/>
        </authorList>
    </citation>
    <scope>NUCLEOTIDE SEQUENCE [LARGE SCALE GENOMIC DNA]</scope>
    <source>
        <strain evidence="2 3">DSM 29043</strain>
    </source>
</reference>
<comment type="caution">
    <text evidence="2">The sequence shown here is derived from an EMBL/GenBank/DDBJ whole genome shotgun (WGS) entry which is preliminary data.</text>
</comment>
<sequence>MDGGALWREIGGEAHAIDQARLHFPHLAEAALVDRRMAMRLMGASAALALASGCEGGNPARKASPGSRDWDTTDRRTTLAMNGLGFGVIVKTANGMPVKIEGDPDHPASLGRSNIFAQAAILSYYDPARPDRALLRGGAGAAEKLHAAIDALARSARQGGGAGLHILIEPVASPTLERMVEEARAALPQARFYAHRPIALAANAVAGLDTAHAIVSLGADFLGPGPMQVRHAADFMAGRRAALDAGEAHTMLVAESVPSLTGARADRRIVAGPARIERIARALAEDPVADPEAGRIAAALDAAGDRGVLAVGEQVPRDLRAALAARYGGPIPERWQSTLEGLPGIADVTAALEAGEVERLLILSGNPAYNAPAQVPFLQAMAGAKASLYLGEEDNETARLCGTHLAARPHLASWGDLRAFDGSVSPVRPVAPGAGISAIEFLARLAGVTGSERELVAQTHGASPQDLGQESWSPVPAPLPAAPATAIEALPPSLAAPQGLALAFLPDATVWDGALAANGWAQELPDPLTGLAWGNAVTIAPALADRYDLKDGDEIELRHGARRLTAPARILPGQAEEVLGISLGYGRQFAGVGSGIGANAYALRGDGPLLYGVTLRATGRHVALVRASPYQTPDDIDAVRWTRPGAPAIRDEPFGPSFVDPQRRADRQWGMAIDLDACIGCNACTIACQAENNIPVVGPEETRMGRAMHWLRIDKYHRGRRDNPETAFQPVPCMHCETAPCEPVCPVGATTHSSEGLNQMTYNRCIGTRSCSNNCPYKVRKYNWYDYREDPANRPDEGTNPRVTVRDRGVMEKCTYCVQRIEAARVEEGGGVPMTACQQACPTQAITFGDISDPASEVSQARRSPRNYELLDGLNLRPRTTYLARLNADGGGDG</sequence>
<dbReference type="Gene3D" id="3.30.200.210">
    <property type="match status" value="1"/>
</dbReference>
<dbReference type="RefSeq" id="WP_179407909.1">
    <property type="nucleotide sequence ID" value="NZ_JACBZF010000004.1"/>
</dbReference>
<dbReference type="Proteomes" id="UP000522081">
    <property type="component" value="Unassembled WGS sequence"/>
</dbReference>